<organism evidence="2 3">
    <name type="scientific">Mycena alexandri</name>
    <dbReference type="NCBI Taxonomy" id="1745969"/>
    <lineage>
        <taxon>Eukaryota</taxon>
        <taxon>Fungi</taxon>
        <taxon>Dikarya</taxon>
        <taxon>Basidiomycota</taxon>
        <taxon>Agaricomycotina</taxon>
        <taxon>Agaricomycetes</taxon>
        <taxon>Agaricomycetidae</taxon>
        <taxon>Agaricales</taxon>
        <taxon>Marasmiineae</taxon>
        <taxon>Mycenaceae</taxon>
        <taxon>Mycena</taxon>
    </lineage>
</organism>
<gene>
    <name evidence="2" type="ORF">C8F04DRAFT_87315</name>
</gene>
<dbReference type="InterPro" id="IPR001810">
    <property type="entry name" value="F-box_dom"/>
</dbReference>
<protein>
    <recommendedName>
        <fullName evidence="1">F-box domain-containing protein</fullName>
    </recommendedName>
</protein>
<proteinExistence type="predicted"/>
<dbReference type="AlphaFoldDB" id="A0AAD6SIM5"/>
<keyword evidence="3" id="KW-1185">Reference proteome</keyword>
<dbReference type="SUPFAM" id="SSF52058">
    <property type="entry name" value="L domain-like"/>
    <property type="match status" value="1"/>
</dbReference>
<feature type="non-terminal residue" evidence="2">
    <location>
        <position position="1"/>
    </location>
</feature>
<dbReference type="Proteomes" id="UP001218188">
    <property type="component" value="Unassembled WGS sequence"/>
</dbReference>
<evidence type="ECO:0000259" key="1">
    <source>
        <dbReference type="Pfam" id="PF12937"/>
    </source>
</evidence>
<feature type="domain" description="F-box" evidence="1">
    <location>
        <begin position="60"/>
        <end position="100"/>
    </location>
</feature>
<name>A0AAD6SIM5_9AGAR</name>
<evidence type="ECO:0000313" key="2">
    <source>
        <dbReference type="EMBL" id="KAJ7027708.1"/>
    </source>
</evidence>
<accession>A0AAD6SIM5</accession>
<dbReference type="SUPFAM" id="SSF81383">
    <property type="entry name" value="F-box domain"/>
    <property type="match status" value="1"/>
</dbReference>
<sequence>MKYSLLNKRIHPDLVQIPRHSQSKSDQVFERSQSQSPIPRILLSTTITTVVPQLSMATVHLPTELWIAILHYLRPSSLRAVHCVSSALRDISSRFLFEDVHLELQETLQGASLKRFSERMAFLSSPGIALHARRVQLLTGENFGETPVSSDCRNKSIVVALRAIPFFVNLKSLHIYFWSKDTHADLSRIGLETLENLDELAITGCSFHSRNNPAAKIRVNRLSLRFCNFTHHSKGLPGLRRSFLPIIDPQALRLLTLHFDSGIFADWLEDDASPPTAFPNLRELRLTGSVSRAQLDKIFARFPSIRRFSIDSLKDTATPLAVELNAFTGPCALLPLVLPHTGCSELTLDVGDLYGGDNLAHHLAAAGRAPSVTSLNLTLSSARLGAWEAPYDTFSLIPNIAELRLIIWFEHMNSYRDTVTRETYPDILARVLRAPPELQHVIIEGSETLPFTVSECELEDALRSAIPNLIGIRFTSLAPEGRGL</sequence>
<evidence type="ECO:0000313" key="3">
    <source>
        <dbReference type="Proteomes" id="UP001218188"/>
    </source>
</evidence>
<dbReference type="InterPro" id="IPR032675">
    <property type="entry name" value="LRR_dom_sf"/>
</dbReference>
<dbReference type="EMBL" id="JARJCM010000120">
    <property type="protein sequence ID" value="KAJ7027708.1"/>
    <property type="molecule type" value="Genomic_DNA"/>
</dbReference>
<dbReference type="InterPro" id="IPR036047">
    <property type="entry name" value="F-box-like_dom_sf"/>
</dbReference>
<dbReference type="Pfam" id="PF12937">
    <property type="entry name" value="F-box-like"/>
    <property type="match status" value="1"/>
</dbReference>
<reference evidence="2" key="1">
    <citation type="submission" date="2023-03" db="EMBL/GenBank/DDBJ databases">
        <title>Massive genome expansion in bonnet fungi (Mycena s.s.) driven by repeated elements and novel gene families across ecological guilds.</title>
        <authorList>
            <consortium name="Lawrence Berkeley National Laboratory"/>
            <person name="Harder C.B."/>
            <person name="Miyauchi S."/>
            <person name="Viragh M."/>
            <person name="Kuo A."/>
            <person name="Thoen E."/>
            <person name="Andreopoulos B."/>
            <person name="Lu D."/>
            <person name="Skrede I."/>
            <person name="Drula E."/>
            <person name="Henrissat B."/>
            <person name="Morin E."/>
            <person name="Kohler A."/>
            <person name="Barry K."/>
            <person name="LaButti K."/>
            <person name="Morin E."/>
            <person name="Salamov A."/>
            <person name="Lipzen A."/>
            <person name="Mereny Z."/>
            <person name="Hegedus B."/>
            <person name="Baldrian P."/>
            <person name="Stursova M."/>
            <person name="Weitz H."/>
            <person name="Taylor A."/>
            <person name="Grigoriev I.V."/>
            <person name="Nagy L.G."/>
            <person name="Martin F."/>
            <person name="Kauserud H."/>
        </authorList>
    </citation>
    <scope>NUCLEOTIDE SEQUENCE</scope>
    <source>
        <strain evidence="2">CBHHK200</strain>
    </source>
</reference>
<dbReference type="Gene3D" id="3.80.10.10">
    <property type="entry name" value="Ribonuclease Inhibitor"/>
    <property type="match status" value="1"/>
</dbReference>
<comment type="caution">
    <text evidence="2">The sequence shown here is derived from an EMBL/GenBank/DDBJ whole genome shotgun (WGS) entry which is preliminary data.</text>
</comment>